<name>A0A0M8NSS8_9EURO</name>
<keyword evidence="3" id="KW-1185">Reference proteome</keyword>
<evidence type="ECO:0000313" key="2">
    <source>
        <dbReference type="EMBL" id="KOS38696.1"/>
    </source>
</evidence>
<dbReference type="AlphaFoldDB" id="A0A0M8NSS8"/>
<feature type="region of interest" description="Disordered" evidence="1">
    <location>
        <begin position="1"/>
        <end position="32"/>
    </location>
</feature>
<organism evidence="2 3">
    <name type="scientific">Penicillium nordicum</name>
    <dbReference type="NCBI Taxonomy" id="229535"/>
    <lineage>
        <taxon>Eukaryota</taxon>
        <taxon>Fungi</taxon>
        <taxon>Dikarya</taxon>
        <taxon>Ascomycota</taxon>
        <taxon>Pezizomycotina</taxon>
        <taxon>Eurotiomycetes</taxon>
        <taxon>Eurotiomycetidae</taxon>
        <taxon>Eurotiales</taxon>
        <taxon>Aspergillaceae</taxon>
        <taxon>Penicillium</taxon>
    </lineage>
</organism>
<gene>
    <name evidence="2" type="ORF">ACN38_g10475</name>
</gene>
<protein>
    <submittedName>
        <fullName evidence="2">Uncharacterized protein</fullName>
    </submittedName>
</protein>
<accession>A0A0M8NSS8</accession>
<dbReference type="Proteomes" id="UP000037696">
    <property type="component" value="Unassembled WGS sequence"/>
</dbReference>
<sequence>MVPQYRQDSAKERGKITTKRRKETVKTRVQNDPESSKTLLSLLMQAIEHTDFYFGGYKLITDQSTLTLQKPIL</sequence>
<evidence type="ECO:0000313" key="3">
    <source>
        <dbReference type="Proteomes" id="UP000037696"/>
    </source>
</evidence>
<evidence type="ECO:0000256" key="1">
    <source>
        <dbReference type="SAM" id="MobiDB-lite"/>
    </source>
</evidence>
<proteinExistence type="predicted"/>
<dbReference type="EMBL" id="LHQQ01000239">
    <property type="protein sequence ID" value="KOS38696.1"/>
    <property type="molecule type" value="Genomic_DNA"/>
</dbReference>
<reference evidence="2 3" key="1">
    <citation type="submission" date="2015-08" db="EMBL/GenBank/DDBJ databases">
        <title>Genome sequencing of Penicillium nordicum.</title>
        <authorList>
            <person name="Nguyen H.D."/>
            <person name="Seifert K.A."/>
        </authorList>
    </citation>
    <scope>NUCLEOTIDE SEQUENCE [LARGE SCALE GENOMIC DNA]</scope>
    <source>
        <strain evidence="2 3">DAOMC 185683</strain>
    </source>
</reference>
<comment type="caution">
    <text evidence="2">The sequence shown here is derived from an EMBL/GenBank/DDBJ whole genome shotgun (WGS) entry which is preliminary data.</text>
</comment>